<dbReference type="EMBL" id="VXLC01000026">
    <property type="protein sequence ID" value="KAA8883760.1"/>
    <property type="molecule type" value="Genomic_DNA"/>
</dbReference>
<dbReference type="Proteomes" id="UP000323876">
    <property type="component" value="Unassembled WGS sequence"/>
</dbReference>
<feature type="region of interest" description="Disordered" evidence="1">
    <location>
        <begin position="1"/>
        <end position="36"/>
    </location>
</feature>
<keyword evidence="2" id="KW-1133">Transmembrane helix</keyword>
<dbReference type="RefSeq" id="WP_150406887.1">
    <property type="nucleotide sequence ID" value="NZ_VXLC01000026.1"/>
</dbReference>
<name>A0A5N0E511_9NOCA</name>
<accession>A0A5N0E511</accession>
<feature type="transmembrane region" description="Helical" evidence="2">
    <location>
        <begin position="246"/>
        <end position="265"/>
    </location>
</feature>
<feature type="compositionally biased region" description="Low complexity" evidence="1">
    <location>
        <begin position="14"/>
        <end position="29"/>
    </location>
</feature>
<evidence type="ECO:0000256" key="1">
    <source>
        <dbReference type="SAM" id="MobiDB-lite"/>
    </source>
</evidence>
<proteinExistence type="predicted"/>
<dbReference type="AlphaFoldDB" id="A0A5N0E511"/>
<feature type="transmembrane region" description="Helical" evidence="2">
    <location>
        <begin position="45"/>
        <end position="65"/>
    </location>
</feature>
<evidence type="ECO:0000313" key="3">
    <source>
        <dbReference type="EMBL" id="KAA8883760.1"/>
    </source>
</evidence>
<dbReference type="OrthoDB" id="9776359at2"/>
<keyword evidence="2" id="KW-0472">Membrane</keyword>
<feature type="transmembrane region" description="Helical" evidence="2">
    <location>
        <begin position="134"/>
        <end position="151"/>
    </location>
</feature>
<comment type="caution">
    <text evidence="3">The sequence shown here is derived from an EMBL/GenBank/DDBJ whole genome shotgun (WGS) entry which is preliminary data.</text>
</comment>
<feature type="transmembrane region" description="Helical" evidence="2">
    <location>
        <begin position="71"/>
        <end position="88"/>
    </location>
</feature>
<gene>
    <name evidence="3" type="ORF">F3087_37490</name>
</gene>
<keyword evidence="4" id="KW-1185">Reference proteome</keyword>
<evidence type="ECO:0000256" key="2">
    <source>
        <dbReference type="SAM" id="Phobius"/>
    </source>
</evidence>
<feature type="transmembrane region" description="Helical" evidence="2">
    <location>
        <begin position="109"/>
        <end position="128"/>
    </location>
</feature>
<keyword evidence="2" id="KW-0812">Transmembrane</keyword>
<feature type="transmembrane region" description="Helical" evidence="2">
    <location>
        <begin position="163"/>
        <end position="183"/>
    </location>
</feature>
<reference evidence="3 4" key="1">
    <citation type="submission" date="2019-09" db="EMBL/GenBank/DDBJ databases">
        <authorList>
            <person name="Wang X."/>
        </authorList>
    </citation>
    <scope>NUCLEOTIDE SEQUENCE [LARGE SCALE GENOMIC DNA]</scope>
    <source>
        <strain evidence="3 4">CICC 11023</strain>
    </source>
</reference>
<evidence type="ECO:0000313" key="4">
    <source>
        <dbReference type="Proteomes" id="UP000323876"/>
    </source>
</evidence>
<feature type="transmembrane region" description="Helical" evidence="2">
    <location>
        <begin position="195"/>
        <end position="216"/>
    </location>
</feature>
<organism evidence="3 4">
    <name type="scientific">Nocardia colli</name>
    <dbReference type="NCBI Taxonomy" id="2545717"/>
    <lineage>
        <taxon>Bacteria</taxon>
        <taxon>Bacillati</taxon>
        <taxon>Actinomycetota</taxon>
        <taxon>Actinomycetes</taxon>
        <taxon>Mycobacteriales</taxon>
        <taxon>Nocardiaceae</taxon>
        <taxon>Nocardia</taxon>
    </lineage>
</organism>
<protein>
    <submittedName>
        <fullName evidence="3">Enediyne biosynthesis protein</fullName>
    </submittedName>
</protein>
<sequence length="348" mass="37897">MTLLNRKTTNGDRPATTAVAPPATNGATPTDRKPAPPVKKDVRYLALRNFAISLSVLNIIGYTLLGFEQPPLWPILALLASYAIDLVFEWITAWSRSTAPRFLGCGARGVYEFLLPAHITALAVNMLLYANNQFWPVLFAVAAAITSKYVFQAPFAGRMRHFMNPSNFGITMALLFFSTWVSIAPPYEFGENINTMFRIAVPLVLLVAGSVINATLVGRVPLIVGWLGGFVIQALVRHAVFDVALVAALGTMTGTAFILFTNYMITDPGTTPFPARVQFMFGASVATVYGLMMAVDIVYTLFFALTLVCAIRGSYAWLSTWTKAARKRSAEGRQQIPALSPGATTQRA</sequence>